<dbReference type="GO" id="GO:0005506">
    <property type="term" value="F:iron ion binding"/>
    <property type="evidence" value="ECO:0007669"/>
    <property type="project" value="InterPro"/>
</dbReference>
<evidence type="ECO:0000256" key="4">
    <source>
        <dbReference type="ARBA" id="ARBA00004406"/>
    </source>
</evidence>
<name>A0A8J2RJ93_9CRUS</name>
<protein>
    <recommendedName>
        <fullName evidence="18">Cytochrome P450</fullName>
    </recommendedName>
</protein>
<keyword evidence="17" id="KW-1185">Reference proteome</keyword>
<keyword evidence="13" id="KW-0472">Membrane</keyword>
<evidence type="ECO:0000256" key="5">
    <source>
        <dbReference type="ARBA" id="ARBA00010617"/>
    </source>
</evidence>
<dbReference type="EMBL" id="CAKKLH010000045">
    <property type="protein sequence ID" value="CAH0100750.1"/>
    <property type="molecule type" value="Genomic_DNA"/>
</dbReference>
<evidence type="ECO:0000256" key="14">
    <source>
        <dbReference type="PIRSR" id="PIRSR602401-1"/>
    </source>
</evidence>
<evidence type="ECO:0000256" key="15">
    <source>
        <dbReference type="RuleBase" id="RU000461"/>
    </source>
</evidence>
<accession>A0A8J2RJ93</accession>
<dbReference type="PRINTS" id="PR00385">
    <property type="entry name" value="P450"/>
</dbReference>
<keyword evidence="7 14" id="KW-0479">Metal-binding</keyword>
<dbReference type="InterPro" id="IPR002401">
    <property type="entry name" value="Cyt_P450_E_grp-I"/>
</dbReference>
<dbReference type="PANTHER" id="PTHR24300">
    <property type="entry name" value="CYTOCHROME P450 508A4-RELATED"/>
    <property type="match status" value="1"/>
</dbReference>
<dbReference type="InterPro" id="IPR036396">
    <property type="entry name" value="Cyt_P450_sf"/>
</dbReference>
<evidence type="ECO:0000256" key="10">
    <source>
        <dbReference type="ARBA" id="ARBA00023002"/>
    </source>
</evidence>
<dbReference type="InterPro" id="IPR001128">
    <property type="entry name" value="Cyt_P450"/>
</dbReference>
<proteinExistence type="inferred from homology"/>
<evidence type="ECO:0000313" key="17">
    <source>
        <dbReference type="Proteomes" id="UP000789390"/>
    </source>
</evidence>
<dbReference type="SUPFAM" id="SSF48264">
    <property type="entry name" value="Cytochrome P450"/>
    <property type="match status" value="1"/>
</dbReference>
<comment type="similarity">
    <text evidence="5 15">Belongs to the cytochrome P450 family.</text>
</comment>
<dbReference type="InterPro" id="IPR050182">
    <property type="entry name" value="Cytochrome_P450_fam2"/>
</dbReference>
<dbReference type="InterPro" id="IPR017972">
    <property type="entry name" value="Cyt_P450_CS"/>
</dbReference>
<evidence type="ECO:0000256" key="3">
    <source>
        <dbReference type="ARBA" id="ARBA00004174"/>
    </source>
</evidence>
<evidence type="ECO:0000256" key="1">
    <source>
        <dbReference type="ARBA" id="ARBA00001971"/>
    </source>
</evidence>
<evidence type="ECO:0000256" key="8">
    <source>
        <dbReference type="ARBA" id="ARBA00022824"/>
    </source>
</evidence>
<comment type="function">
    <text evidence="2">May be involved in the metabolism of insect hormones and in the breakdown of synthetic insecticides.</text>
</comment>
<evidence type="ECO:0000256" key="2">
    <source>
        <dbReference type="ARBA" id="ARBA00003690"/>
    </source>
</evidence>
<dbReference type="FunFam" id="1.10.630.10:FF:000238">
    <property type="entry name" value="Cytochrome P450 2A6"/>
    <property type="match status" value="1"/>
</dbReference>
<keyword evidence="12 15" id="KW-0503">Monooxygenase</keyword>
<dbReference type="PRINTS" id="PR00463">
    <property type="entry name" value="EP450I"/>
</dbReference>
<dbReference type="OrthoDB" id="6365766at2759"/>
<dbReference type="Proteomes" id="UP000789390">
    <property type="component" value="Unassembled WGS sequence"/>
</dbReference>
<organism evidence="16 17">
    <name type="scientific">Daphnia galeata</name>
    <dbReference type="NCBI Taxonomy" id="27404"/>
    <lineage>
        <taxon>Eukaryota</taxon>
        <taxon>Metazoa</taxon>
        <taxon>Ecdysozoa</taxon>
        <taxon>Arthropoda</taxon>
        <taxon>Crustacea</taxon>
        <taxon>Branchiopoda</taxon>
        <taxon>Diplostraca</taxon>
        <taxon>Cladocera</taxon>
        <taxon>Anomopoda</taxon>
        <taxon>Daphniidae</taxon>
        <taxon>Daphnia</taxon>
    </lineage>
</organism>
<comment type="cofactor">
    <cofactor evidence="1 14">
        <name>heme</name>
        <dbReference type="ChEBI" id="CHEBI:30413"/>
    </cofactor>
</comment>
<keyword evidence="10 15" id="KW-0560">Oxidoreductase</keyword>
<evidence type="ECO:0000256" key="12">
    <source>
        <dbReference type="ARBA" id="ARBA00023033"/>
    </source>
</evidence>
<dbReference type="PANTHER" id="PTHR24300:SF376">
    <property type="entry name" value="CYTOCHROME P450 15A1"/>
    <property type="match status" value="1"/>
</dbReference>
<dbReference type="GO" id="GO:0005789">
    <property type="term" value="C:endoplasmic reticulum membrane"/>
    <property type="evidence" value="ECO:0007669"/>
    <property type="project" value="UniProtKB-SubCell"/>
</dbReference>
<keyword evidence="11 14" id="KW-0408">Iron</keyword>
<sequence length="506" mass="57054">MLLVISYVVLSAALAWTVYWYTLIRTPANYPPGPPGLLSFFALRKEKHPSLANAIVKMAGEYGPVIGLTLWHRKFVCISGHQAVVDALSNPALSGRPKSFDFSLRTKGLSRGVLMTEGELWKEQRRFTIKHLKDVGVGKSSLEGIILDEIQDLVSDMNGAVECSKDGNIMLDDVFTTSVINILWVMVSGSRFKRGDPQMDQLTSCMNSFMRYSNGGPNFLSVVPFIRFIAPEISGYNNLLKYIGPIRSYIEELVKEHRKTLQINSPRDFIDLYLEVLVEKESSNNLSYHRFHEEELLGIIFDIFVAGSETTSHTLGFALLFMIIHPHIQNKVQEEIDEVLQGRPPSLTDRGRLPFTEATLQEIQRLGVVAPLTVPHVAQQSTECQGYHIPKGTVAFINLWSTNIDSQVWPEPNTFLPERHINDSGKFVKSEKLLTFGLGKRSCIGETLARTSLFLFFVSLMQHFRFESPRNDVDFELQPSLDPIPGLTLAPRPCLARVIKRYPVNM</sequence>
<comment type="caution">
    <text evidence="16">The sequence shown here is derived from an EMBL/GenBank/DDBJ whole genome shotgun (WGS) entry which is preliminary data.</text>
</comment>
<dbReference type="GO" id="GO:0016712">
    <property type="term" value="F:oxidoreductase activity, acting on paired donors, with incorporation or reduction of molecular oxygen, reduced flavin or flavoprotein as one donor, and incorporation of one atom of oxygen"/>
    <property type="evidence" value="ECO:0007669"/>
    <property type="project" value="TreeGrafter"/>
</dbReference>
<keyword evidence="8" id="KW-0256">Endoplasmic reticulum</keyword>
<dbReference type="GO" id="GO:0006082">
    <property type="term" value="P:organic acid metabolic process"/>
    <property type="evidence" value="ECO:0007669"/>
    <property type="project" value="TreeGrafter"/>
</dbReference>
<keyword evidence="6 14" id="KW-0349">Heme</keyword>
<evidence type="ECO:0000256" key="13">
    <source>
        <dbReference type="ARBA" id="ARBA00023136"/>
    </source>
</evidence>
<dbReference type="PROSITE" id="PS00086">
    <property type="entry name" value="CYTOCHROME_P450"/>
    <property type="match status" value="1"/>
</dbReference>
<dbReference type="GO" id="GO:0006805">
    <property type="term" value="P:xenobiotic metabolic process"/>
    <property type="evidence" value="ECO:0007669"/>
    <property type="project" value="TreeGrafter"/>
</dbReference>
<gene>
    <name evidence="16" type="ORF">DGAL_LOCUS3038</name>
</gene>
<evidence type="ECO:0000256" key="7">
    <source>
        <dbReference type="ARBA" id="ARBA00022723"/>
    </source>
</evidence>
<dbReference type="Gene3D" id="1.10.630.10">
    <property type="entry name" value="Cytochrome P450"/>
    <property type="match status" value="1"/>
</dbReference>
<dbReference type="AlphaFoldDB" id="A0A8J2RJ93"/>
<reference evidence="16" key="1">
    <citation type="submission" date="2021-11" db="EMBL/GenBank/DDBJ databases">
        <authorList>
            <person name="Schell T."/>
        </authorList>
    </citation>
    <scope>NUCLEOTIDE SEQUENCE</scope>
    <source>
        <strain evidence="16">M5</strain>
    </source>
</reference>
<evidence type="ECO:0008006" key="18">
    <source>
        <dbReference type="Google" id="ProtNLM"/>
    </source>
</evidence>
<feature type="binding site" description="axial binding residue" evidence="14">
    <location>
        <position position="443"/>
    </location>
    <ligand>
        <name>heme</name>
        <dbReference type="ChEBI" id="CHEBI:30413"/>
    </ligand>
    <ligandPart>
        <name>Fe</name>
        <dbReference type="ChEBI" id="CHEBI:18248"/>
    </ligandPart>
</feature>
<dbReference type="GO" id="GO:0020037">
    <property type="term" value="F:heme binding"/>
    <property type="evidence" value="ECO:0007669"/>
    <property type="project" value="InterPro"/>
</dbReference>
<dbReference type="GO" id="GO:0008395">
    <property type="term" value="F:steroid hydroxylase activity"/>
    <property type="evidence" value="ECO:0007669"/>
    <property type="project" value="TreeGrafter"/>
</dbReference>
<keyword evidence="9" id="KW-0492">Microsome</keyword>
<evidence type="ECO:0000256" key="6">
    <source>
        <dbReference type="ARBA" id="ARBA00022617"/>
    </source>
</evidence>
<evidence type="ECO:0000256" key="11">
    <source>
        <dbReference type="ARBA" id="ARBA00023004"/>
    </source>
</evidence>
<evidence type="ECO:0000313" key="16">
    <source>
        <dbReference type="EMBL" id="CAH0100750.1"/>
    </source>
</evidence>
<evidence type="ECO:0000256" key="9">
    <source>
        <dbReference type="ARBA" id="ARBA00022848"/>
    </source>
</evidence>
<dbReference type="Pfam" id="PF00067">
    <property type="entry name" value="p450"/>
    <property type="match status" value="1"/>
</dbReference>
<comment type="subcellular location">
    <subcellularLocation>
        <location evidence="4">Endoplasmic reticulum membrane</location>
        <topology evidence="4">Peripheral membrane protein</topology>
    </subcellularLocation>
    <subcellularLocation>
        <location evidence="3">Microsome membrane</location>
        <topology evidence="3">Peripheral membrane protein</topology>
    </subcellularLocation>
</comment>